<evidence type="ECO:0000313" key="1">
    <source>
        <dbReference type="EMBL" id="BAR58807.1"/>
    </source>
</evidence>
<dbReference type="EMBL" id="AP014685">
    <property type="protein sequence ID" value="BAR58807.1"/>
    <property type="molecule type" value="Genomic_DNA"/>
</dbReference>
<reference evidence="1 2" key="1">
    <citation type="submission" date="2014-11" db="EMBL/GenBank/DDBJ databases">
        <title>Symbiosis island explosion on the genome of extra-slow-growing strains of soybean bradyrhizobia with massive insertion sequences.</title>
        <authorList>
            <person name="Iida T."/>
            <person name="Minamisawa K."/>
        </authorList>
    </citation>
    <scope>NUCLEOTIDE SEQUENCE [LARGE SCALE GENOMIC DNA]</scope>
    <source>
        <strain evidence="1 2">NK6</strain>
    </source>
</reference>
<protein>
    <submittedName>
        <fullName evidence="1">Uncharacterized protein</fullName>
    </submittedName>
</protein>
<organism evidence="1 2">
    <name type="scientific">Bradyrhizobium diazoefficiens</name>
    <dbReference type="NCBI Taxonomy" id="1355477"/>
    <lineage>
        <taxon>Bacteria</taxon>
        <taxon>Pseudomonadati</taxon>
        <taxon>Pseudomonadota</taxon>
        <taxon>Alphaproteobacteria</taxon>
        <taxon>Hyphomicrobiales</taxon>
        <taxon>Nitrobacteraceae</taxon>
        <taxon>Bradyrhizobium</taxon>
    </lineage>
</organism>
<dbReference type="NCBIfam" id="NF038316">
    <property type="entry name" value="DrmE_fam"/>
    <property type="match status" value="1"/>
</dbReference>
<evidence type="ECO:0000313" key="2">
    <source>
        <dbReference type="Proteomes" id="UP000063308"/>
    </source>
</evidence>
<dbReference type="Proteomes" id="UP000063308">
    <property type="component" value="Chromosome"/>
</dbReference>
<proteinExistence type="predicted"/>
<gene>
    <name evidence="1" type="ORF">NK6_5649</name>
</gene>
<dbReference type="InterPro" id="IPR049794">
    <property type="entry name" value="DrmE"/>
</dbReference>
<sequence length="1373" mass="150520">MSGAYWYPSNARLADLERGISARGRQVLQSNVWTSGEFVPLVLKAILRSTIVQGFPEHQVARWIWVALQFHSAKDLDTAAADFLRGSLATLTVLLAKSALSQVDVKDITWILDSATYSLTKRAGLHRELNRAEIAEISLELETAKSSKNYDVQSIDQALAQRIEELEGLSASPNFRTIADKLKDLLELASSNGAAGQLAQRYLLAISERNLQAKEIDRPLGILRDVHIVEAAHSAVTGLTPQLPLLKQLQLHLPFVSDLPILGMPPRPLDRYAQYVVHICLYALLHRSTSLLVVRNNGAHAVIASVVAAIEAMMRETEFTSSDVSNWKKNQPITISDGTKIFRANFKSVVELSGRKKFWLGVRDSGSITVDEEILPFIATALEPHRSLSLGNDIQIWLKERHPDPLVFLTGSSRRRLMRQEGILLLCPTNKFDEYIGSLRPLGASPAALLGLTYVSSNFEFENLNGTTVETPRIYVCSDNNVAADLIREPPEHIASWRVIVDGAKSGAALLAAFPNLDRSNAKSVCVFGELHEREACSEIIGRNTFTLFLDHSHVEIPGRSFNFLNLPQDAAGQILASQINQSRVIVDFHSVNDAFLEELSLLIKGRARKSEEGRMEATSLDLQLSDFLKRAISRPIWSEQSRKTLNLAAQRIVEQASMDRQYDGGADRAYVLFDSYLKSNGKVLDRSDVLRRIIESAGTVENIAILCRSENIAGECYNALPSDSVLRGAEWLAIQKLRRSAPRERVVVAGWLDRFSMRELSNSGYGTSLDFILLPFERDWLDSTLQANSRFEKQLSGRNRKLFGELAADLRISIRPPAELVGETTELSDSSDITEIERVEARAVDSLLRSVAQPKTGQATANAQLVIFEEAGSYAYLPPTGKVIVLPGNETALDEGKLEAGLAEQLLFRGVGDLVPGMVLALPVETDRDLVDARADLFLAEAARVRSSAAIWKNAIRRHIANDPVGHKRFAERLTEAGRSRQASTVRSWISHSATVAPSNYRQLIPLIAKLTNDAELRSTCNEVMQSVDQIYRAKSRAAAAIVRELFSGVIDKDQDELLFDLNGHQVRYQLRHVKILAGVRKVPVDLIGKSARITSSDKAAFRSDETTENLARTRAGSTDIARTSPAVIKLHPTIGLEIPKSELIRAREITDAGGKPELLFETAVEAVPSNGTEPKSSVNAAPVAQPEIISSSIVLESLAAGRPNQVEVALGSEVVSENVAGASSLSGVGPALPADVAPTILLPQTLPSSVELASTRPAKIEIQCEASSLNDAKDPPSNRIKDQVNLEAFASLRKWPSLGSKPLSNSSPYLLMNDTLERCIHKFMSQPPGQRHLYEIHTIPQPPLITAVMSVTEVVELDGLLGAVAPSTITA</sequence>
<accession>A0A0E4BSE1</accession>
<name>A0A0E4BSE1_9BRAD</name>